<dbReference type="InterPro" id="IPR006311">
    <property type="entry name" value="TAT_signal"/>
</dbReference>
<name>A0AB39KSH7_9CAUL</name>
<dbReference type="EMBL" id="CP158375">
    <property type="protein sequence ID" value="XDO96319.1"/>
    <property type="molecule type" value="Genomic_DNA"/>
</dbReference>
<evidence type="ECO:0000313" key="4">
    <source>
        <dbReference type="EMBL" id="XDO96319.1"/>
    </source>
</evidence>
<protein>
    <submittedName>
        <fullName evidence="4">Amidase</fullName>
        <ecNumber evidence="4">3.5.1.4</ecNumber>
    </submittedName>
</protein>
<dbReference type="Gene3D" id="3.90.1300.10">
    <property type="entry name" value="Amidase signature (AS) domain"/>
    <property type="match status" value="1"/>
</dbReference>
<dbReference type="GO" id="GO:0004040">
    <property type="term" value="F:amidase activity"/>
    <property type="evidence" value="ECO:0007669"/>
    <property type="project" value="UniProtKB-EC"/>
</dbReference>
<keyword evidence="4" id="KW-0378">Hydrolase</keyword>
<dbReference type="AlphaFoldDB" id="A0AB39KSH7"/>
<organism evidence="4">
    <name type="scientific">Caulobacter sp. 73W</name>
    <dbReference type="NCBI Taxonomy" id="3161137"/>
    <lineage>
        <taxon>Bacteria</taxon>
        <taxon>Pseudomonadati</taxon>
        <taxon>Pseudomonadota</taxon>
        <taxon>Alphaproteobacteria</taxon>
        <taxon>Caulobacterales</taxon>
        <taxon>Caulobacteraceae</taxon>
        <taxon>Caulobacter</taxon>
    </lineage>
</organism>
<reference evidence="4" key="1">
    <citation type="submission" date="2024-06" db="EMBL/GenBank/DDBJ databases">
        <title>Caulobacter inopinatus, sp. nov.</title>
        <authorList>
            <person name="Donachie S.P."/>
        </authorList>
    </citation>
    <scope>NUCLEOTIDE SEQUENCE</scope>
    <source>
        <strain evidence="4">73W</strain>
    </source>
</reference>
<dbReference type="EC" id="3.5.1.4" evidence="4"/>
<dbReference type="PANTHER" id="PTHR11895:SF7">
    <property type="entry name" value="GLUTAMYL-TRNA(GLN) AMIDOTRANSFERASE SUBUNIT A, MITOCHONDRIAL"/>
    <property type="match status" value="1"/>
</dbReference>
<keyword evidence="2" id="KW-0732">Signal</keyword>
<dbReference type="Pfam" id="PF01425">
    <property type="entry name" value="Amidase"/>
    <property type="match status" value="1"/>
</dbReference>
<dbReference type="NCBIfam" id="NF005899">
    <property type="entry name" value="PRK07869.1"/>
    <property type="match status" value="1"/>
</dbReference>
<feature type="chain" id="PRO_5044350057" evidence="2">
    <location>
        <begin position="26"/>
        <end position="491"/>
    </location>
</feature>
<comment type="similarity">
    <text evidence="1">Belongs to the amidase family.</text>
</comment>
<evidence type="ECO:0000259" key="3">
    <source>
        <dbReference type="Pfam" id="PF01425"/>
    </source>
</evidence>
<dbReference type="PROSITE" id="PS00571">
    <property type="entry name" value="AMIDASES"/>
    <property type="match status" value="1"/>
</dbReference>
<proteinExistence type="inferred from homology"/>
<evidence type="ECO:0000256" key="2">
    <source>
        <dbReference type="SAM" id="SignalP"/>
    </source>
</evidence>
<accession>A0AB39KSH7</accession>
<dbReference type="RefSeq" id="WP_369059173.1">
    <property type="nucleotide sequence ID" value="NZ_CP158375.1"/>
</dbReference>
<dbReference type="InterPro" id="IPR023631">
    <property type="entry name" value="Amidase_dom"/>
</dbReference>
<dbReference type="InterPro" id="IPR036928">
    <property type="entry name" value="AS_sf"/>
</dbReference>
<dbReference type="PANTHER" id="PTHR11895">
    <property type="entry name" value="TRANSAMIDASE"/>
    <property type="match status" value="1"/>
</dbReference>
<dbReference type="SUPFAM" id="SSF75304">
    <property type="entry name" value="Amidase signature (AS) enzymes"/>
    <property type="match status" value="1"/>
</dbReference>
<sequence>MSLLRRDLLAAATAASLAPALPAVASARTPWTPDASEVASRIRRKKISTVEAVETAIRHAEALNPKLNFMVTPDYERAMAKAKKGGQTGPFAGVPFLVKDLNDVVGLPTRYGSRTGARAQAATTQDAYVDALERAGFIIIGKSATPEYGFLPTTEPLASGPTRNPWDLNRSSGGSSGGAAAATAAGVVPIAHANDGGGSIRIPAANCGLFGLKPSRARMIPGREPARAIDLAVEHCVSHSVRDSAALFAATENSAAGAPLPPVGFVLEPSKRRLRVGVVVEGGTGLKPDIEVARAVDNAAHLMRGLGHQVEPTKWPIDGEQFARDFNALWGSSAAGLVDMITKAMGRAPDASIMEPFSLGVAELGKAPKGGMEGVLTRLKAAGVAYNAWFDRYDVILSPVLGKPPVELGYVSGDVPFDTLVERLVAYVGYTPLENVAGAPAMSVPLHWTPDGLPVGVQFAARTGDEKTLFELAYELEHAHPWAHRRPPVHV</sequence>
<gene>
    <name evidence="4" type="ORF">ABOZ73_16305</name>
</gene>
<dbReference type="InterPro" id="IPR000120">
    <property type="entry name" value="Amidase"/>
</dbReference>
<dbReference type="PROSITE" id="PS51318">
    <property type="entry name" value="TAT"/>
    <property type="match status" value="1"/>
</dbReference>
<feature type="signal peptide" evidence="2">
    <location>
        <begin position="1"/>
        <end position="25"/>
    </location>
</feature>
<feature type="domain" description="Amidase" evidence="3">
    <location>
        <begin position="51"/>
        <end position="469"/>
    </location>
</feature>
<dbReference type="InterPro" id="IPR020556">
    <property type="entry name" value="Amidase_CS"/>
</dbReference>
<evidence type="ECO:0000256" key="1">
    <source>
        <dbReference type="ARBA" id="ARBA00009199"/>
    </source>
</evidence>